<dbReference type="Proteomes" id="UP000679179">
    <property type="component" value="Unassembled WGS sequence"/>
</dbReference>
<dbReference type="EMBL" id="BOPZ01000013">
    <property type="protein sequence ID" value="GIM29138.1"/>
    <property type="molecule type" value="Genomic_DNA"/>
</dbReference>
<proteinExistence type="predicted"/>
<gene>
    <name evidence="1" type="ORF">CPJCM30710_18040</name>
</gene>
<evidence type="ECO:0000313" key="1">
    <source>
        <dbReference type="EMBL" id="GIM29138.1"/>
    </source>
</evidence>
<protein>
    <submittedName>
        <fullName evidence="1">Uncharacterized protein</fullName>
    </submittedName>
</protein>
<organism evidence="1 2">
    <name type="scientific">Clostridium polyendosporum</name>
    <dbReference type="NCBI Taxonomy" id="69208"/>
    <lineage>
        <taxon>Bacteria</taxon>
        <taxon>Bacillati</taxon>
        <taxon>Bacillota</taxon>
        <taxon>Clostridia</taxon>
        <taxon>Eubacteriales</taxon>
        <taxon>Clostridiaceae</taxon>
        <taxon>Clostridium</taxon>
    </lineage>
</organism>
<evidence type="ECO:0000313" key="2">
    <source>
        <dbReference type="Proteomes" id="UP000679179"/>
    </source>
</evidence>
<dbReference type="AlphaFoldDB" id="A0A919S207"/>
<keyword evidence="2" id="KW-1185">Reference proteome</keyword>
<comment type="caution">
    <text evidence="1">The sequence shown here is derived from an EMBL/GenBank/DDBJ whole genome shotgun (WGS) entry which is preliminary data.</text>
</comment>
<name>A0A919S207_9CLOT</name>
<reference evidence="1" key="1">
    <citation type="submission" date="2021-03" db="EMBL/GenBank/DDBJ databases">
        <title>Taxonomic study of Clostridium polyendosporum from meadow-gley soil under rice.</title>
        <authorList>
            <person name="Kobayashi H."/>
            <person name="Tanizawa Y."/>
            <person name="Yagura M."/>
        </authorList>
    </citation>
    <scope>NUCLEOTIDE SEQUENCE</scope>
    <source>
        <strain evidence="1">JCM 30710</strain>
    </source>
</reference>
<sequence length="76" mass="9237">MRVATTKKYIEILNFRHFFNHFVFTNEGNKIRNKQLKKYINVSVVIDLTRFNKIFILGTILYDKNILIHYLLIYNL</sequence>
<accession>A0A919S207</accession>